<evidence type="ECO:0000313" key="3">
    <source>
        <dbReference type="EMBL" id="PKR88329.1"/>
    </source>
</evidence>
<comment type="caution">
    <text evidence="3">The sequence shown here is derived from an EMBL/GenBank/DDBJ whole genome shotgun (WGS) entry which is preliminary data.</text>
</comment>
<dbReference type="InterPro" id="IPR023393">
    <property type="entry name" value="START-like_dom_sf"/>
</dbReference>
<evidence type="ECO:0000256" key="1">
    <source>
        <dbReference type="ARBA" id="ARBA00006817"/>
    </source>
</evidence>
<dbReference type="Proteomes" id="UP000233491">
    <property type="component" value="Unassembled WGS sequence"/>
</dbReference>
<comment type="similarity">
    <text evidence="1">Belongs to the AHA1 family.</text>
</comment>
<name>A0A2N3LUQ8_9HYPH</name>
<keyword evidence="4" id="KW-1185">Reference proteome</keyword>
<evidence type="ECO:0000313" key="4">
    <source>
        <dbReference type="Proteomes" id="UP000233491"/>
    </source>
</evidence>
<organism evidence="3 4">
    <name type="scientific">Pleomorphomonas diazotrophica</name>
    <dbReference type="NCBI Taxonomy" id="1166257"/>
    <lineage>
        <taxon>Bacteria</taxon>
        <taxon>Pseudomonadati</taxon>
        <taxon>Pseudomonadota</taxon>
        <taxon>Alphaproteobacteria</taxon>
        <taxon>Hyphomicrobiales</taxon>
        <taxon>Pleomorphomonadaceae</taxon>
        <taxon>Pleomorphomonas</taxon>
    </lineage>
</organism>
<proteinExistence type="inferred from homology"/>
<dbReference type="Pfam" id="PF08327">
    <property type="entry name" value="AHSA1"/>
    <property type="match status" value="1"/>
</dbReference>
<dbReference type="AlphaFoldDB" id="A0A2N3LUQ8"/>
<evidence type="ECO:0000259" key="2">
    <source>
        <dbReference type="Pfam" id="PF08327"/>
    </source>
</evidence>
<protein>
    <recommendedName>
        <fullName evidence="2">Activator of Hsp90 ATPase homologue 1/2-like C-terminal domain-containing protein</fullName>
    </recommendedName>
</protein>
<dbReference type="CDD" id="cd07814">
    <property type="entry name" value="SRPBCC_CalC_Aha1-like"/>
    <property type="match status" value="1"/>
</dbReference>
<feature type="domain" description="Activator of Hsp90 ATPase homologue 1/2-like C-terminal" evidence="2">
    <location>
        <begin position="15"/>
        <end position="136"/>
    </location>
</feature>
<reference evidence="3 4" key="1">
    <citation type="submission" date="2017-12" db="EMBL/GenBank/DDBJ databases">
        <title>Anaerobic carbon monoxide metabolism by Pleomorphomonas carboxyditropha sp. nov., a new mesophilic hydrogenogenic carboxidotroph.</title>
        <authorList>
            <person name="Esquivel-Elizondo S."/>
            <person name="Krajmalnik-Brown R."/>
        </authorList>
    </citation>
    <scope>NUCLEOTIDE SEQUENCE [LARGE SCALE GENOMIC DNA]</scope>
    <source>
        <strain evidence="3 4">R5-392</strain>
    </source>
</reference>
<sequence>MEGPMRVELTEDVEAPPARVWAMIVEPAALARWFGPHMALDARPGGGFREVWRDGGREVVTSGRVTAFEEGRRLALTWADDDWPAETAVEIAIEPRGDGSRVRLIHQGWERLGEDGAALAAAHRDGWRHHLQNLRRFAKTP</sequence>
<dbReference type="OrthoDB" id="9800600at2"/>
<dbReference type="InterPro" id="IPR013538">
    <property type="entry name" value="ASHA1/2-like_C"/>
</dbReference>
<dbReference type="SUPFAM" id="SSF55961">
    <property type="entry name" value="Bet v1-like"/>
    <property type="match status" value="1"/>
</dbReference>
<gene>
    <name evidence="3" type="ORF">CXZ10_15025</name>
</gene>
<dbReference type="EMBL" id="PJNW01000012">
    <property type="protein sequence ID" value="PKR88329.1"/>
    <property type="molecule type" value="Genomic_DNA"/>
</dbReference>
<accession>A0A2N3LUQ8</accession>
<dbReference type="Gene3D" id="3.30.530.20">
    <property type="match status" value="1"/>
</dbReference>